<gene>
    <name evidence="2" type="ORF">METZ01_LOCUS142857</name>
</gene>
<feature type="domain" description="Glutamine amidotransferase" evidence="1">
    <location>
        <begin position="53"/>
        <end position="188"/>
    </location>
</feature>
<dbReference type="CDD" id="cd01741">
    <property type="entry name" value="GATase1_1"/>
    <property type="match status" value="1"/>
</dbReference>
<evidence type="ECO:0000259" key="1">
    <source>
        <dbReference type="Pfam" id="PF00117"/>
    </source>
</evidence>
<dbReference type="SUPFAM" id="SSF52317">
    <property type="entry name" value="Class I glutamine amidotransferase-like"/>
    <property type="match status" value="1"/>
</dbReference>
<dbReference type="InterPro" id="IPR029062">
    <property type="entry name" value="Class_I_gatase-like"/>
</dbReference>
<dbReference type="InterPro" id="IPR044992">
    <property type="entry name" value="ChyE-like"/>
</dbReference>
<dbReference type="PROSITE" id="PS51273">
    <property type="entry name" value="GATASE_TYPE_1"/>
    <property type="match status" value="1"/>
</dbReference>
<dbReference type="AlphaFoldDB" id="A0A381ZMM5"/>
<dbReference type="InterPro" id="IPR017926">
    <property type="entry name" value="GATASE"/>
</dbReference>
<name>A0A381ZMM5_9ZZZZ</name>
<dbReference type="EMBL" id="UINC01021761">
    <property type="protein sequence ID" value="SVA90003.1"/>
    <property type="molecule type" value="Genomic_DNA"/>
</dbReference>
<protein>
    <recommendedName>
        <fullName evidence="1">Glutamine amidotransferase domain-containing protein</fullName>
    </recommendedName>
</protein>
<dbReference type="GO" id="GO:0005829">
    <property type="term" value="C:cytosol"/>
    <property type="evidence" value="ECO:0007669"/>
    <property type="project" value="TreeGrafter"/>
</dbReference>
<reference evidence="2" key="1">
    <citation type="submission" date="2018-05" db="EMBL/GenBank/DDBJ databases">
        <authorList>
            <person name="Lanie J.A."/>
            <person name="Ng W.-L."/>
            <person name="Kazmierczak K.M."/>
            <person name="Andrzejewski T.M."/>
            <person name="Davidsen T.M."/>
            <person name="Wayne K.J."/>
            <person name="Tettelin H."/>
            <person name="Glass J.I."/>
            <person name="Rusch D."/>
            <person name="Podicherti R."/>
            <person name="Tsui H.-C.T."/>
            <person name="Winkler M.E."/>
        </authorList>
    </citation>
    <scope>NUCLEOTIDE SEQUENCE</scope>
</reference>
<evidence type="ECO:0000313" key="2">
    <source>
        <dbReference type="EMBL" id="SVA90003.1"/>
    </source>
</evidence>
<proteinExistence type="predicted"/>
<sequence length="241" mass="27747">MKIGILKCDSTMEHFRKEHGDYPDMFISLFKSVEPTLEFETYDVILGEYPKNLQDNDIYLISGSRYSVNDGDKWIDDLEKFVLELQHRKHPLIGICFGHQMIAKALGGKTELASQGWGVGVQNYQKILTEPWMEPDLEQFSILSFHKDQVTKLPEDAVLIAESDFCPYSAYYIGEWLISFQGHPELTKEYVRALLHQRKNILGQEVLESGIKSLEQQIQPQIIAKWILNFLHNGVVTKQGN</sequence>
<dbReference type="PANTHER" id="PTHR42695:SF5">
    <property type="entry name" value="GLUTAMINE AMIDOTRANSFERASE YLR126C-RELATED"/>
    <property type="match status" value="1"/>
</dbReference>
<dbReference type="PANTHER" id="PTHR42695">
    <property type="entry name" value="GLUTAMINE AMIDOTRANSFERASE YLR126C-RELATED"/>
    <property type="match status" value="1"/>
</dbReference>
<organism evidence="2">
    <name type="scientific">marine metagenome</name>
    <dbReference type="NCBI Taxonomy" id="408172"/>
    <lineage>
        <taxon>unclassified sequences</taxon>
        <taxon>metagenomes</taxon>
        <taxon>ecological metagenomes</taxon>
    </lineage>
</organism>
<accession>A0A381ZMM5</accession>
<dbReference type="Gene3D" id="3.40.50.880">
    <property type="match status" value="1"/>
</dbReference>
<dbReference type="Pfam" id="PF00117">
    <property type="entry name" value="GATase"/>
    <property type="match status" value="1"/>
</dbReference>